<organism evidence="3 4">
    <name type="scientific">Cellulomonas soli</name>
    <dbReference type="NCBI Taxonomy" id="931535"/>
    <lineage>
        <taxon>Bacteria</taxon>
        <taxon>Bacillati</taxon>
        <taxon>Actinomycetota</taxon>
        <taxon>Actinomycetes</taxon>
        <taxon>Micrococcales</taxon>
        <taxon>Cellulomonadaceae</taxon>
        <taxon>Cellulomonas</taxon>
    </lineage>
</organism>
<dbReference type="Gene3D" id="2.30.30.440">
    <property type="entry name" value="Domain of unknown function DUF1918"/>
    <property type="match status" value="1"/>
</dbReference>
<sequence>MAARLRTAYRGSEGEVDVMQAAVGDEVVVHGRSVGSSERHGRILEVKGPDGGPPYTVLFDDGHETLVFPGPDLQLYHHDAAHVHQGGAAGGYEPGPH</sequence>
<dbReference type="InterPro" id="IPR015035">
    <property type="entry name" value="DUF1918"/>
</dbReference>
<protein>
    <recommendedName>
        <fullName evidence="2">DUF1918 domain-containing protein</fullName>
    </recommendedName>
</protein>
<feature type="compositionally biased region" description="Basic and acidic residues" evidence="1">
    <location>
        <begin position="37"/>
        <end position="48"/>
    </location>
</feature>
<evidence type="ECO:0000259" key="2">
    <source>
        <dbReference type="Pfam" id="PF08940"/>
    </source>
</evidence>
<evidence type="ECO:0000256" key="1">
    <source>
        <dbReference type="SAM" id="MobiDB-lite"/>
    </source>
</evidence>
<feature type="domain" description="DUF1918" evidence="2">
    <location>
        <begin position="19"/>
        <end position="73"/>
    </location>
</feature>
<reference evidence="3 4" key="1">
    <citation type="submission" date="2019-07" db="EMBL/GenBank/DDBJ databases">
        <title>Whole genome shotgun sequence of Cellulomonas soli NBRC 109434.</title>
        <authorList>
            <person name="Hosoyama A."/>
            <person name="Uohara A."/>
            <person name="Ohji S."/>
            <person name="Ichikawa N."/>
        </authorList>
    </citation>
    <scope>NUCLEOTIDE SEQUENCE [LARGE SCALE GENOMIC DNA]</scope>
    <source>
        <strain evidence="3 4">NBRC 109434</strain>
    </source>
</reference>
<gene>
    <name evidence="3" type="ORF">CSO01_33350</name>
</gene>
<name>A0A512PHE9_9CELL</name>
<dbReference type="Pfam" id="PF08940">
    <property type="entry name" value="DUF1918"/>
    <property type="match status" value="1"/>
</dbReference>
<dbReference type="SUPFAM" id="SSF50118">
    <property type="entry name" value="Cell growth inhibitor/plasmid maintenance toxic component"/>
    <property type="match status" value="1"/>
</dbReference>
<feature type="region of interest" description="Disordered" evidence="1">
    <location>
        <begin position="32"/>
        <end position="52"/>
    </location>
</feature>
<proteinExistence type="predicted"/>
<evidence type="ECO:0000313" key="4">
    <source>
        <dbReference type="Proteomes" id="UP000321798"/>
    </source>
</evidence>
<dbReference type="EMBL" id="BKAL01000014">
    <property type="protein sequence ID" value="GEP70620.1"/>
    <property type="molecule type" value="Genomic_DNA"/>
</dbReference>
<keyword evidence="4" id="KW-1185">Reference proteome</keyword>
<dbReference type="AlphaFoldDB" id="A0A512PHE9"/>
<dbReference type="Proteomes" id="UP000321798">
    <property type="component" value="Unassembled WGS sequence"/>
</dbReference>
<evidence type="ECO:0000313" key="3">
    <source>
        <dbReference type="EMBL" id="GEP70620.1"/>
    </source>
</evidence>
<comment type="caution">
    <text evidence="3">The sequence shown here is derived from an EMBL/GenBank/DDBJ whole genome shotgun (WGS) entry which is preliminary data.</text>
</comment>
<accession>A0A512PHE9</accession>